<evidence type="ECO:0000313" key="1">
    <source>
        <dbReference type="EMBL" id="KAF4242943.1"/>
    </source>
</evidence>
<dbReference type="EMBL" id="JAAAPX010000014">
    <property type="protein sequence ID" value="KAF4242943.1"/>
    <property type="molecule type" value="Genomic_DNA"/>
</dbReference>
<accession>A0A8H4MF98</accession>
<dbReference type="Proteomes" id="UP000653565">
    <property type="component" value="Unassembled WGS sequence"/>
</dbReference>
<keyword evidence="2" id="KW-1185">Reference proteome</keyword>
<organism evidence="1 2">
    <name type="scientific">Aspergillus fumigatiaffinis</name>
    <dbReference type="NCBI Taxonomy" id="340414"/>
    <lineage>
        <taxon>Eukaryota</taxon>
        <taxon>Fungi</taxon>
        <taxon>Dikarya</taxon>
        <taxon>Ascomycota</taxon>
        <taxon>Pezizomycotina</taxon>
        <taxon>Eurotiomycetes</taxon>
        <taxon>Eurotiomycetidae</taxon>
        <taxon>Eurotiales</taxon>
        <taxon>Aspergillaceae</taxon>
        <taxon>Aspergillus</taxon>
        <taxon>Aspergillus subgen. Fumigati</taxon>
    </lineage>
</organism>
<protein>
    <submittedName>
        <fullName evidence="1">Uncharacterized protein</fullName>
    </submittedName>
</protein>
<evidence type="ECO:0000313" key="2">
    <source>
        <dbReference type="Proteomes" id="UP000653565"/>
    </source>
</evidence>
<sequence length="110" mass="12393">MFSIEECMTQNAFDQDTIPQALKNPKSPRSKLTVKSAAEFGYPNVAITYPHSERSRTPLISSSHGTQGAKTWKLFSSRHPGTNHRDLAMASNIRSSEPWATHRSLFRFLT</sequence>
<comment type="caution">
    <text evidence="1">The sequence shown here is derived from an EMBL/GenBank/DDBJ whole genome shotgun (WGS) entry which is preliminary data.</text>
</comment>
<name>A0A8H4MF98_9EURO</name>
<dbReference type="AlphaFoldDB" id="A0A8H4MF98"/>
<reference evidence="1" key="1">
    <citation type="journal article" date="2020" name="bioRxiv">
        <title>Genomic and phenotypic heterogeneity of clinical isolates of the human pathogens Aspergillus fumigatus, Aspergillus lentulus and Aspergillus fumigatiaffinis.</title>
        <authorList>
            <person name="dos Santos R.A.C."/>
            <person name="Steenwyk J.L."/>
            <person name="Rivero-Menendez O."/>
            <person name="Mead M.E."/>
            <person name="Silva L.P."/>
            <person name="Bastos R.W."/>
            <person name="Alastruey-Izquierdo A."/>
            <person name="Goldman G.H."/>
            <person name="Rokas A."/>
        </authorList>
    </citation>
    <scope>NUCLEOTIDE SEQUENCE</scope>
    <source>
        <strain evidence="1">CNM-CM6805</strain>
    </source>
</reference>
<reference evidence="1" key="2">
    <citation type="submission" date="2020-04" db="EMBL/GenBank/DDBJ databases">
        <authorList>
            <person name="Santos R.A.C."/>
            <person name="Steenwyk J.L."/>
            <person name="Rivero-Menendez O."/>
            <person name="Mead M.E."/>
            <person name="Silva L.P."/>
            <person name="Bastos R.W."/>
            <person name="Alastruey-Izquierdo A."/>
            <person name="Goldman G.H."/>
            <person name="Rokas A."/>
        </authorList>
    </citation>
    <scope>NUCLEOTIDE SEQUENCE</scope>
    <source>
        <strain evidence="1">CNM-CM6805</strain>
    </source>
</reference>
<gene>
    <name evidence="1" type="ORF">CNMCM6805_002051</name>
</gene>
<proteinExistence type="predicted"/>